<protein>
    <recommendedName>
        <fullName evidence="5">F-box family protein</fullName>
    </recommendedName>
</protein>
<evidence type="ECO:0008006" key="5">
    <source>
        <dbReference type="Google" id="ProtNLM"/>
    </source>
</evidence>
<evidence type="ECO:0000313" key="3">
    <source>
        <dbReference type="EMBL" id="KAK4732446.1"/>
    </source>
</evidence>
<dbReference type="InterPro" id="IPR032675">
    <property type="entry name" value="LRR_dom_sf"/>
</dbReference>
<keyword evidence="4" id="KW-1185">Reference proteome</keyword>
<organism evidence="3 4">
    <name type="scientific">Solanum pinnatisectum</name>
    <name type="common">tansyleaf nightshade</name>
    <dbReference type="NCBI Taxonomy" id="50273"/>
    <lineage>
        <taxon>Eukaryota</taxon>
        <taxon>Viridiplantae</taxon>
        <taxon>Streptophyta</taxon>
        <taxon>Embryophyta</taxon>
        <taxon>Tracheophyta</taxon>
        <taxon>Spermatophyta</taxon>
        <taxon>Magnoliopsida</taxon>
        <taxon>eudicotyledons</taxon>
        <taxon>Gunneridae</taxon>
        <taxon>Pentapetalae</taxon>
        <taxon>asterids</taxon>
        <taxon>lamiids</taxon>
        <taxon>Solanales</taxon>
        <taxon>Solanaceae</taxon>
        <taxon>Solanoideae</taxon>
        <taxon>Solaneae</taxon>
        <taxon>Solanum</taxon>
    </lineage>
</organism>
<dbReference type="InterPro" id="IPR053772">
    <property type="entry name" value="At1g61320/At1g61330-like"/>
</dbReference>
<dbReference type="PANTHER" id="PTHR34145:SF28">
    <property type="entry name" value="F-BOX DOMAIN-CONTAINING PROTEIN"/>
    <property type="match status" value="1"/>
</dbReference>
<evidence type="ECO:0000313" key="4">
    <source>
        <dbReference type="Proteomes" id="UP001311915"/>
    </source>
</evidence>
<dbReference type="Pfam" id="PF23622">
    <property type="entry name" value="LRR_At1g61320_AtMIF1"/>
    <property type="match status" value="1"/>
</dbReference>
<name>A0AAV9M369_9SOLN</name>
<proteinExistence type="predicted"/>
<feature type="domain" description="F-box" evidence="1">
    <location>
        <begin position="11"/>
        <end position="45"/>
    </location>
</feature>
<feature type="domain" description="At1g61320/AtMIF1 LRR" evidence="2">
    <location>
        <begin position="75"/>
        <end position="275"/>
    </location>
</feature>
<accession>A0AAV9M369</accession>
<reference evidence="3 4" key="1">
    <citation type="submission" date="2023-10" db="EMBL/GenBank/DDBJ databases">
        <title>Genome-Wide Identification Analysis in wild type Solanum Pinnatisectum Reveals Some Genes Defensing Phytophthora Infestans.</title>
        <authorList>
            <person name="Sun C."/>
        </authorList>
    </citation>
    <scope>NUCLEOTIDE SEQUENCE [LARGE SCALE GENOMIC DNA]</scope>
    <source>
        <strain evidence="3">LQN</strain>
        <tissue evidence="3">Leaf</tissue>
    </source>
</reference>
<dbReference type="AlphaFoldDB" id="A0AAV9M369"/>
<dbReference type="InterPro" id="IPR055357">
    <property type="entry name" value="LRR_At1g61320_AtMIF1"/>
</dbReference>
<dbReference type="PANTHER" id="PTHR34145">
    <property type="entry name" value="OS02G0105600 PROTEIN"/>
    <property type="match status" value="1"/>
</dbReference>
<dbReference type="InterPro" id="IPR001810">
    <property type="entry name" value="F-box_dom"/>
</dbReference>
<comment type="caution">
    <text evidence="3">The sequence shown here is derived from an EMBL/GenBank/DDBJ whole genome shotgun (WGS) entry which is preliminary data.</text>
</comment>
<dbReference type="Gene3D" id="3.80.10.10">
    <property type="entry name" value="Ribonuclease Inhibitor"/>
    <property type="match status" value="1"/>
</dbReference>
<evidence type="ECO:0000259" key="2">
    <source>
        <dbReference type="Pfam" id="PF23622"/>
    </source>
</evidence>
<sequence length="491" mass="56846">MGTSSADMLSVCLIHKILCYLSYGEAARMRILSKTWLQAWLDLPNLEFEVTSGKSITIVDEITNRYRDGNIPIDKFEFHNYTKPDHIYPLIDRWLDIVLQNGVRHLVYRDVRYSTSYPFPILKFVGSNFLRELILTGCDLMHISLSSISYVAKSHSLRKLSLSCVRLDMNMLQTLLNSCPFIVDLVIEHCTGLKNIELLNLCNVRSLGIRIHQPVTIQAPALEHLSYSSYCLKQLHIIDYENLKSLEISYTEVSYRYLNNLISIPYCLERLILANNTVSKFDVCRSQSLRVLKIWNCKIIGAIDAPNLQLFEYKGRVIPQLKFVQESRQLKHSQIILDPLYNLDAAWFCELRKFLSDSTSWSHVTLCFLKCNEINLKSFQLQCRAFTPKVDVLDAKFLTPTGECPTFVDALLWSCRPRKLNLQSTSEMFTCFVNRLMEMKNLSHGQLKAAKICKFDQKSQSWHPAEHKHNRGELSIGTVNKSEKYFFLLDW</sequence>
<dbReference type="Pfam" id="PF00646">
    <property type="entry name" value="F-box"/>
    <property type="match status" value="1"/>
</dbReference>
<dbReference type="EMBL" id="JAWPEI010000003">
    <property type="protein sequence ID" value="KAK4732446.1"/>
    <property type="molecule type" value="Genomic_DNA"/>
</dbReference>
<evidence type="ECO:0000259" key="1">
    <source>
        <dbReference type="Pfam" id="PF00646"/>
    </source>
</evidence>
<dbReference type="Proteomes" id="UP001311915">
    <property type="component" value="Unassembled WGS sequence"/>
</dbReference>
<dbReference type="SUPFAM" id="SSF52058">
    <property type="entry name" value="L domain-like"/>
    <property type="match status" value="1"/>
</dbReference>
<gene>
    <name evidence="3" type="ORF">R3W88_025434</name>
</gene>